<gene>
    <name evidence="1" type="ORF">TCDM_08364</name>
</gene>
<dbReference type="VEuPathDB" id="TriTrypDB:TCDM_08364"/>
<proteinExistence type="predicted"/>
<accession>V5B808</accession>
<comment type="caution">
    <text evidence="1">The sequence shown here is derived from an EMBL/GenBank/DDBJ whole genome shotgun (WGS) entry which is preliminary data.</text>
</comment>
<protein>
    <submittedName>
        <fullName evidence="1">Uncharacterized protein</fullName>
    </submittedName>
</protein>
<name>V5B808_TRYCR</name>
<evidence type="ECO:0000313" key="2">
    <source>
        <dbReference type="Proteomes" id="UP000017861"/>
    </source>
</evidence>
<dbReference type="Proteomes" id="UP000017861">
    <property type="component" value="Unassembled WGS sequence"/>
</dbReference>
<evidence type="ECO:0000313" key="1">
    <source>
        <dbReference type="EMBL" id="ESS63759.1"/>
    </source>
</evidence>
<dbReference type="EMBL" id="AYLP01000114">
    <property type="protein sequence ID" value="ESS63759.1"/>
    <property type="molecule type" value="Genomic_DNA"/>
</dbReference>
<reference evidence="1 2" key="1">
    <citation type="journal article" date="2014" name="Genome Announc.">
        <title>Trypanosoma cruzi Clone Dm28c Draft Genome Sequence.</title>
        <authorList>
            <person name="Grisard E.C."/>
            <person name="Teixeira S.M."/>
            <person name="de Almeida L.G."/>
            <person name="Stoco P.H."/>
            <person name="Gerber A.L."/>
            <person name="Talavera-Lopez C."/>
            <person name="Lima O.C."/>
            <person name="Andersson B."/>
            <person name="de Vasconcelos A.T."/>
        </authorList>
    </citation>
    <scope>NUCLEOTIDE SEQUENCE [LARGE SCALE GENOMIC DNA]</scope>
    <source>
        <strain evidence="1 2">Dm28c</strain>
    </source>
</reference>
<sequence length="77" mass="8813">MRGANEAAREMCAPSTWQQRMSLAGNLPPFAARTNGRSTRRAVRSFWRQYSAWRHRPDGSTPGCCGPCCKWIEPRWT</sequence>
<dbReference type="AlphaFoldDB" id="V5B808"/>
<organism evidence="1 2">
    <name type="scientific">Trypanosoma cruzi Dm28c</name>
    <dbReference type="NCBI Taxonomy" id="1416333"/>
    <lineage>
        <taxon>Eukaryota</taxon>
        <taxon>Discoba</taxon>
        <taxon>Euglenozoa</taxon>
        <taxon>Kinetoplastea</taxon>
        <taxon>Metakinetoplastina</taxon>
        <taxon>Trypanosomatida</taxon>
        <taxon>Trypanosomatidae</taxon>
        <taxon>Trypanosoma</taxon>
        <taxon>Schizotrypanum</taxon>
    </lineage>
</organism>